<feature type="transmembrane region" description="Helical" evidence="2">
    <location>
        <begin position="752"/>
        <end position="777"/>
    </location>
</feature>
<feature type="compositionally biased region" description="Polar residues" evidence="1">
    <location>
        <begin position="298"/>
        <end position="317"/>
    </location>
</feature>
<name>A0A6J5TIE2_PRUAR</name>
<evidence type="ECO:0000259" key="3">
    <source>
        <dbReference type="Pfam" id="PF13962"/>
    </source>
</evidence>
<feature type="region of interest" description="Disordered" evidence="1">
    <location>
        <begin position="424"/>
        <end position="518"/>
    </location>
</feature>
<feature type="transmembrane region" description="Helical" evidence="2">
    <location>
        <begin position="711"/>
        <end position="732"/>
    </location>
</feature>
<dbReference type="SUPFAM" id="SSF48403">
    <property type="entry name" value="Ankyrin repeat"/>
    <property type="match status" value="2"/>
</dbReference>
<dbReference type="SMART" id="SM00248">
    <property type="entry name" value="ANK"/>
    <property type="match status" value="7"/>
</dbReference>
<dbReference type="AlphaFoldDB" id="A0A6J5TIE2"/>
<keyword evidence="2" id="KW-0472">Membrane</keyword>
<feature type="transmembrane region" description="Helical" evidence="2">
    <location>
        <begin position="369"/>
        <end position="392"/>
    </location>
</feature>
<reference evidence="4 5" key="1">
    <citation type="submission" date="2020-05" db="EMBL/GenBank/DDBJ databases">
        <authorList>
            <person name="Campoy J."/>
            <person name="Schneeberger K."/>
            <person name="Spophaly S."/>
        </authorList>
    </citation>
    <scope>NUCLEOTIDE SEQUENCE [LARGE SCALE GENOMIC DNA]</scope>
    <source>
        <strain evidence="4">PruArmRojPasFocal</strain>
    </source>
</reference>
<dbReference type="EMBL" id="CAEKDK010000001">
    <property type="protein sequence ID" value="CAB4263007.1"/>
    <property type="molecule type" value="Genomic_DNA"/>
</dbReference>
<keyword evidence="2" id="KW-1133">Transmembrane helix</keyword>
<evidence type="ECO:0000256" key="2">
    <source>
        <dbReference type="SAM" id="Phobius"/>
    </source>
</evidence>
<dbReference type="Proteomes" id="UP000507222">
    <property type="component" value="Unassembled WGS sequence"/>
</dbReference>
<feature type="compositionally biased region" description="Polar residues" evidence="1">
    <location>
        <begin position="467"/>
        <end position="489"/>
    </location>
</feature>
<evidence type="ECO:0000256" key="1">
    <source>
        <dbReference type="SAM" id="MobiDB-lite"/>
    </source>
</evidence>
<feature type="transmembrane region" description="Helical" evidence="2">
    <location>
        <begin position="789"/>
        <end position="809"/>
    </location>
</feature>
<gene>
    <name evidence="4" type="ORF">CURHAP_LOCUS2545</name>
</gene>
<feature type="compositionally biased region" description="Basic and acidic residues" evidence="1">
    <location>
        <begin position="345"/>
        <end position="359"/>
    </location>
</feature>
<dbReference type="Pfam" id="PF12796">
    <property type="entry name" value="Ank_2"/>
    <property type="match status" value="1"/>
</dbReference>
<dbReference type="InterPro" id="IPR026961">
    <property type="entry name" value="PGG_dom"/>
</dbReference>
<dbReference type="InterPro" id="IPR036770">
    <property type="entry name" value="Ankyrin_rpt-contain_sf"/>
</dbReference>
<dbReference type="InterPro" id="IPR002110">
    <property type="entry name" value="Ankyrin_rpt"/>
</dbReference>
<dbReference type="Gene3D" id="1.25.40.20">
    <property type="entry name" value="Ankyrin repeat-containing domain"/>
    <property type="match status" value="3"/>
</dbReference>
<feature type="transmembrane region" description="Helical" evidence="2">
    <location>
        <begin position="673"/>
        <end position="691"/>
    </location>
</feature>
<evidence type="ECO:0000313" key="4">
    <source>
        <dbReference type="EMBL" id="CAB4263007.1"/>
    </source>
</evidence>
<keyword evidence="2" id="KW-0812">Transmembrane</keyword>
<dbReference type="PANTHER" id="PTHR24177">
    <property type="entry name" value="CASKIN"/>
    <property type="match status" value="1"/>
</dbReference>
<accession>A0A6J5TIE2</accession>
<dbReference type="Pfam" id="PF13962">
    <property type="entry name" value="PGG"/>
    <property type="match status" value="1"/>
</dbReference>
<dbReference type="GO" id="GO:0016020">
    <property type="term" value="C:membrane"/>
    <property type="evidence" value="ECO:0007669"/>
    <property type="project" value="TreeGrafter"/>
</dbReference>
<feature type="region of interest" description="Disordered" evidence="1">
    <location>
        <begin position="284"/>
        <end position="363"/>
    </location>
</feature>
<dbReference type="PANTHER" id="PTHR24177:SF470">
    <property type="entry name" value="ANKYRIN REPEAT PROTEIN"/>
    <property type="match status" value="1"/>
</dbReference>
<protein>
    <recommendedName>
        <fullName evidence="3">PGG domain-containing protein</fullName>
    </recommendedName>
</protein>
<proteinExistence type="predicted"/>
<feature type="domain" description="PGG" evidence="3">
    <location>
        <begin position="664"/>
        <end position="776"/>
    </location>
</feature>
<feature type="compositionally biased region" description="Basic and acidic residues" evidence="1">
    <location>
        <begin position="491"/>
        <end position="518"/>
    </location>
</feature>
<organism evidence="4 5">
    <name type="scientific">Prunus armeniaca</name>
    <name type="common">Apricot</name>
    <name type="synonym">Armeniaca vulgaris</name>
    <dbReference type="NCBI Taxonomy" id="36596"/>
    <lineage>
        <taxon>Eukaryota</taxon>
        <taxon>Viridiplantae</taxon>
        <taxon>Streptophyta</taxon>
        <taxon>Embryophyta</taxon>
        <taxon>Tracheophyta</taxon>
        <taxon>Spermatophyta</taxon>
        <taxon>Magnoliopsida</taxon>
        <taxon>eudicotyledons</taxon>
        <taxon>Gunneridae</taxon>
        <taxon>Pentapetalae</taxon>
        <taxon>rosids</taxon>
        <taxon>fabids</taxon>
        <taxon>Rosales</taxon>
        <taxon>Rosaceae</taxon>
        <taxon>Amygdaloideae</taxon>
        <taxon>Amygdaleae</taxon>
        <taxon>Prunus</taxon>
    </lineage>
</organism>
<evidence type="ECO:0000313" key="5">
    <source>
        <dbReference type="Proteomes" id="UP000507222"/>
    </source>
</evidence>
<sequence>MASYEEVDSLFENAMKGQWGKVVETYRNCSKAREANITKSKETALHIAIADGQTETALDLLNIIANGENALNILKIGNEKGNTALHLAARLGYAQVCQSMVTKDRSLVSLRNVNGETPLFLAARNGQTKAFLCLHSHCQEKYHSFRDNHGDTILHAAISGEYFSLAFQIIRLYPELVNSMNENGFSPLHILASKPSAFKSSSRLGLTGHIIYHCLIVEELKEESYEYEACLHNEGAQNNSKYPENYETCMSFARVLRSFIQVLTNTRGNQNWKLCSLLRANGGNKTGKNAADDEENPQQRSSSVIKASPEASSSAMRLQSKGVSDAKSSRSTDAGGTSGLSSSVKKSESKGTNKPHEQGGRNYSYPPNYASLILFFKLMMKAMLIILGIGIWKIKKIQERKERHIWANQVMNELVRHTSLYKYQNTGQNPHQPNKDKEECDVPNPILLDQAPSSAADHEPSKGGNKNVETNLSSSNQNKYQIESDQNQPAHDYKLGLKNGKERKDNKPLGDKKNGNCEADKKQTPILIAAKMGVTEMVETILDKFPVAIQDVDSDNKNVVLLAVENRQPHVYNLLRKRKILKESLLRQLDNQGNSALHLAARCGQYRPWLIPGAALQMQWEIKWYKFVKSSMPHGFFVRYNKKGQTPKEIFITSHQNLIKEGSKWLTKTSESCSVVAALIATVAFATSATVPGGLNQNTGEPILKDESAFGAFTISSLTALCFSVTSLVFFLSILTSRYEERDFSMGLPRKLLLGLTSLFASIASMLVSFCTGHIFVLKHQLRYVAYPLYAATCLPVTFFALAQLPLYFDLMRAIIRKVPQRSYKVSPH</sequence>